<gene>
    <name evidence="2" type="ORF">CUR178_05483</name>
</gene>
<dbReference type="KEGG" id="lenr:94172682"/>
<dbReference type="Gene3D" id="3.90.180.10">
    <property type="entry name" value="Medium-chain alcohol dehydrogenases, catalytic domain"/>
    <property type="match status" value="1"/>
</dbReference>
<accession>A0A836GBH7</accession>
<protein>
    <recommendedName>
        <fullName evidence="1">Alcohol dehydrogenase-like N-terminal domain-containing protein</fullName>
    </recommendedName>
</protein>
<evidence type="ECO:0000313" key="2">
    <source>
        <dbReference type="EMBL" id="KAG5478902.1"/>
    </source>
</evidence>
<dbReference type="OrthoDB" id="3509362at2759"/>
<reference evidence="2 3" key="1">
    <citation type="submission" date="2021-02" db="EMBL/GenBank/DDBJ databases">
        <title>Leishmania (Mundinia) enrietti genome sequencing and assembly.</title>
        <authorList>
            <person name="Almutairi H."/>
            <person name="Gatherer D."/>
        </authorList>
    </citation>
    <scope>NUCLEOTIDE SEQUENCE [LARGE SCALE GENOMIC DNA]</scope>
    <source>
        <strain evidence="2">CUR178</strain>
    </source>
</reference>
<keyword evidence="3" id="KW-1185">Reference proteome</keyword>
<evidence type="ECO:0000313" key="3">
    <source>
        <dbReference type="Proteomes" id="UP000674179"/>
    </source>
</evidence>
<feature type="domain" description="Alcohol dehydrogenase-like N-terminal" evidence="1">
    <location>
        <begin position="30"/>
        <end position="75"/>
    </location>
</feature>
<dbReference type="InterPro" id="IPR013154">
    <property type="entry name" value="ADH-like_N"/>
</dbReference>
<dbReference type="SUPFAM" id="SSF50129">
    <property type="entry name" value="GroES-like"/>
    <property type="match status" value="1"/>
</dbReference>
<name>A0A836GBH7_LEIEN</name>
<proteinExistence type="predicted"/>
<dbReference type="Pfam" id="PF08240">
    <property type="entry name" value="ADH_N"/>
    <property type="match status" value="1"/>
</dbReference>
<dbReference type="RefSeq" id="XP_067692960.1">
    <property type="nucleotide sequence ID" value="XM_067837172.1"/>
</dbReference>
<dbReference type="InterPro" id="IPR011032">
    <property type="entry name" value="GroES-like_sf"/>
</dbReference>
<evidence type="ECO:0000259" key="1">
    <source>
        <dbReference type="Pfam" id="PF08240"/>
    </source>
</evidence>
<dbReference type="Proteomes" id="UP000674179">
    <property type="component" value="Chromosome 23"/>
</dbReference>
<dbReference type="GeneID" id="94172682"/>
<dbReference type="EMBL" id="JAFHKP010000023">
    <property type="protein sequence ID" value="KAG5478902.1"/>
    <property type="molecule type" value="Genomic_DNA"/>
</dbReference>
<comment type="caution">
    <text evidence="2">The sequence shown here is derived from an EMBL/GenBank/DDBJ whole genome shotgun (WGS) entry which is preliminary data.</text>
</comment>
<organism evidence="2 3">
    <name type="scientific">Leishmania enriettii</name>
    <dbReference type="NCBI Taxonomy" id="5663"/>
    <lineage>
        <taxon>Eukaryota</taxon>
        <taxon>Discoba</taxon>
        <taxon>Euglenozoa</taxon>
        <taxon>Kinetoplastea</taxon>
        <taxon>Metakinetoplastina</taxon>
        <taxon>Trypanosomatida</taxon>
        <taxon>Trypanosomatidae</taxon>
        <taxon>Leishmaniinae</taxon>
        <taxon>Leishmania</taxon>
    </lineage>
</organism>
<sequence length="75" mass="7606">MMRAVTLKGLAGVGMMTTAEVSKAAVKKGTDVLIKVMAAGVNRADVSRLGGHYATPGCASDFLGLDVLGIVEQVG</sequence>
<dbReference type="AlphaFoldDB" id="A0A836GBH7"/>